<accession>A0A4R6FF86</accession>
<feature type="coiled-coil region" evidence="1">
    <location>
        <begin position="58"/>
        <end position="85"/>
    </location>
</feature>
<evidence type="ECO:0008006" key="5">
    <source>
        <dbReference type="Google" id="ProtNLM"/>
    </source>
</evidence>
<evidence type="ECO:0000313" key="3">
    <source>
        <dbReference type="EMBL" id="TDN79912.1"/>
    </source>
</evidence>
<keyword evidence="1" id="KW-0175">Coiled coil</keyword>
<dbReference type="Proteomes" id="UP000295493">
    <property type="component" value="Unassembled WGS sequence"/>
</dbReference>
<evidence type="ECO:0000256" key="2">
    <source>
        <dbReference type="SAM" id="Phobius"/>
    </source>
</evidence>
<gene>
    <name evidence="3" type="ORF">EV664_11169</name>
</gene>
<evidence type="ECO:0000313" key="4">
    <source>
        <dbReference type="Proteomes" id="UP000295493"/>
    </source>
</evidence>
<sequence length="105" mass="11854">MPPGQTFVLMIIGMAMIAGIVRQIIRAKYNYHPDSKRAARRGAGQNHHADELAVTRKIELLSSENDRLNGQIARLEERLRVVERIVTDPADRTSREIDALRDAAH</sequence>
<keyword evidence="2" id="KW-0812">Transmembrane</keyword>
<reference evidence="3 4" key="1">
    <citation type="submission" date="2019-03" db="EMBL/GenBank/DDBJ databases">
        <title>Genomic Encyclopedia of Type Strains, Phase IV (KMG-IV): sequencing the most valuable type-strain genomes for metagenomic binning, comparative biology and taxonomic classification.</title>
        <authorList>
            <person name="Goeker M."/>
        </authorList>
    </citation>
    <scope>NUCLEOTIDE SEQUENCE [LARGE SCALE GENOMIC DNA]</scope>
    <source>
        <strain evidence="3 4">DSM 25059</strain>
    </source>
</reference>
<comment type="caution">
    <text evidence="3">The sequence shown here is derived from an EMBL/GenBank/DDBJ whole genome shotgun (WGS) entry which is preliminary data.</text>
</comment>
<proteinExistence type="predicted"/>
<keyword evidence="2" id="KW-0472">Membrane</keyword>
<protein>
    <recommendedName>
        <fullName evidence="5">Phage shock protein B</fullName>
    </recommendedName>
</protein>
<name>A0A4R6FF86_9SPHN</name>
<keyword evidence="4" id="KW-1185">Reference proteome</keyword>
<dbReference type="RefSeq" id="WP_229668286.1">
    <property type="nucleotide sequence ID" value="NZ_BMLU01000011.1"/>
</dbReference>
<evidence type="ECO:0000256" key="1">
    <source>
        <dbReference type="SAM" id="Coils"/>
    </source>
</evidence>
<dbReference type="EMBL" id="SNWD01000011">
    <property type="protein sequence ID" value="TDN79912.1"/>
    <property type="molecule type" value="Genomic_DNA"/>
</dbReference>
<feature type="transmembrane region" description="Helical" evidence="2">
    <location>
        <begin position="6"/>
        <end position="25"/>
    </location>
</feature>
<dbReference type="AlphaFoldDB" id="A0A4R6FF86"/>
<keyword evidence="2" id="KW-1133">Transmembrane helix</keyword>
<organism evidence="3 4">
    <name type="scientific">Stakelama pacifica</name>
    <dbReference type="NCBI Taxonomy" id="517720"/>
    <lineage>
        <taxon>Bacteria</taxon>
        <taxon>Pseudomonadati</taxon>
        <taxon>Pseudomonadota</taxon>
        <taxon>Alphaproteobacteria</taxon>
        <taxon>Sphingomonadales</taxon>
        <taxon>Sphingomonadaceae</taxon>
        <taxon>Stakelama</taxon>
    </lineage>
</organism>